<evidence type="ECO:0000256" key="2">
    <source>
        <dbReference type="ARBA" id="ARBA00022692"/>
    </source>
</evidence>
<feature type="transmembrane region" description="Helical" evidence="5">
    <location>
        <begin position="194"/>
        <end position="213"/>
    </location>
</feature>
<comment type="subcellular location">
    <subcellularLocation>
        <location evidence="1">Membrane</location>
        <topology evidence="1">Multi-pass membrane protein</topology>
    </subcellularLocation>
</comment>
<keyword evidence="2 5" id="KW-0812">Transmembrane</keyword>
<feature type="domain" description="STAS" evidence="6">
    <location>
        <begin position="442"/>
        <end position="542"/>
    </location>
</feature>
<sequence>MLNRISSAHLKGDFYGGLTATVIALPMALSFGIASGLGASAGLWGAVFVGLTAALFGGTPTLISEPTGPMTVMFTAVIANLTAAADNQETAIAMAFTVVMMAGVFQVLLGFFKLGHYVTIMPYMVISGFLSGTGIIMILLQLPGCLGQPIPEGGVIGILQSLPSLFSHTHSRDAILSLMTLLLLYGTPRNVKQILPAQLLALVAGTIVSSIIFTDGQVRCIGNIPGGFPEIVRPHFELSHLRLMLVSSGILGVLGSIDALLTSVVADRLTRTEHDSNKELIGQGLGNMVSGLFGGLPGAGATMGTLLNINAGGRTALSGVIRSLLLMVVILGCRGLAAKVPLAVLATIGLKLGFDIADWNLLKRAHRLSLKGALIMHSVVLITIFVDIMAAVGIGVFVANILTIERMSATQSETIRTVSIADSEIELTELEKSLLDEAQGRVLIFQLAGHLVFGVAKTINREHNAIKNCDAVIFDVREASHIGITSSLAIENAILEALENNRQVYIVGAKDFTLNRFKTLGVLDCVPPSHVGDNLANAIAAAVARIKKTA</sequence>
<dbReference type="Pfam" id="PF00916">
    <property type="entry name" value="Sulfate_transp"/>
    <property type="match status" value="1"/>
</dbReference>
<feature type="transmembrane region" description="Helical" evidence="5">
    <location>
        <begin position="374"/>
        <end position="402"/>
    </location>
</feature>
<dbReference type="InterPro" id="IPR011547">
    <property type="entry name" value="SLC26A/SulP_dom"/>
</dbReference>
<reference evidence="7" key="1">
    <citation type="submission" date="2017-10" db="EMBL/GenBank/DDBJ databases">
        <title>Paulinella longichromatophora chromatophore genome.</title>
        <authorList>
            <person name="Lhee D."/>
            <person name="Yoon H.S."/>
        </authorList>
    </citation>
    <scope>NUCLEOTIDE SEQUENCE</scope>
</reference>
<dbReference type="GO" id="GO:0016020">
    <property type="term" value="C:membrane"/>
    <property type="evidence" value="ECO:0007669"/>
    <property type="project" value="UniProtKB-SubCell"/>
</dbReference>
<protein>
    <submittedName>
        <fullName evidence="7">Low affinity sulfate transporter</fullName>
    </submittedName>
</protein>
<name>A0A2H4ZND1_9EUKA</name>
<evidence type="ECO:0000256" key="1">
    <source>
        <dbReference type="ARBA" id="ARBA00004141"/>
    </source>
</evidence>
<evidence type="ECO:0000256" key="5">
    <source>
        <dbReference type="SAM" id="Phobius"/>
    </source>
</evidence>
<dbReference type="AlphaFoldDB" id="A0A2H4ZND1"/>
<dbReference type="InterPro" id="IPR036513">
    <property type="entry name" value="STAS_dom_sf"/>
</dbReference>
<accession>A0A2H4ZND1</accession>
<keyword evidence="4 5" id="KW-0472">Membrane</keyword>
<dbReference type="InterPro" id="IPR001902">
    <property type="entry name" value="SLC26A/SulP_fam"/>
</dbReference>
<evidence type="ECO:0000313" key="7">
    <source>
        <dbReference type="EMBL" id="AUG32020.1"/>
    </source>
</evidence>
<feature type="transmembrane region" description="Helical" evidence="5">
    <location>
        <begin position="12"/>
        <end position="31"/>
    </location>
</feature>
<dbReference type="EMBL" id="MG264610">
    <property type="protein sequence ID" value="AUG32020.1"/>
    <property type="molecule type" value="Genomic_DNA"/>
</dbReference>
<evidence type="ECO:0000259" key="6">
    <source>
        <dbReference type="PROSITE" id="PS50801"/>
    </source>
</evidence>
<evidence type="ECO:0000256" key="3">
    <source>
        <dbReference type="ARBA" id="ARBA00022989"/>
    </source>
</evidence>
<geneLocation type="plastid" evidence="7"/>
<dbReference type="SUPFAM" id="SSF52091">
    <property type="entry name" value="SpoIIaa-like"/>
    <property type="match status" value="1"/>
</dbReference>
<keyword evidence="3 5" id="KW-1133">Transmembrane helix</keyword>
<keyword evidence="7" id="KW-0934">Plastid</keyword>
<evidence type="ECO:0000256" key="4">
    <source>
        <dbReference type="ARBA" id="ARBA00023136"/>
    </source>
</evidence>
<feature type="transmembrane region" description="Helical" evidence="5">
    <location>
        <begin position="319"/>
        <end position="337"/>
    </location>
</feature>
<feature type="transmembrane region" description="Helical" evidence="5">
    <location>
        <begin position="243"/>
        <end position="265"/>
    </location>
</feature>
<dbReference type="PANTHER" id="PTHR11814">
    <property type="entry name" value="SULFATE TRANSPORTER"/>
    <property type="match status" value="1"/>
</dbReference>
<feature type="transmembrane region" description="Helical" evidence="5">
    <location>
        <begin position="37"/>
        <end position="56"/>
    </location>
</feature>
<dbReference type="PROSITE" id="PS50801">
    <property type="entry name" value="STAS"/>
    <property type="match status" value="1"/>
</dbReference>
<dbReference type="Gene3D" id="3.30.750.24">
    <property type="entry name" value="STAS domain"/>
    <property type="match status" value="1"/>
</dbReference>
<organism evidence="7">
    <name type="scientific">Paulinella longichromatophora</name>
    <dbReference type="NCBI Taxonomy" id="1708747"/>
    <lineage>
        <taxon>Eukaryota</taxon>
        <taxon>Sar</taxon>
        <taxon>Rhizaria</taxon>
        <taxon>Cercozoa</taxon>
        <taxon>Imbricatea</taxon>
        <taxon>Silicofilosea</taxon>
        <taxon>Euglyphida</taxon>
        <taxon>Paulinellidae</taxon>
        <taxon>Paulinella</taxon>
    </lineage>
</organism>
<dbReference type="Pfam" id="PF01740">
    <property type="entry name" value="STAS"/>
    <property type="match status" value="1"/>
</dbReference>
<feature type="transmembrane region" description="Helical" evidence="5">
    <location>
        <begin position="91"/>
        <end position="111"/>
    </location>
</feature>
<gene>
    <name evidence="7" type="ORF">PLO_002</name>
</gene>
<proteinExistence type="predicted"/>
<feature type="transmembrane region" description="Helical" evidence="5">
    <location>
        <begin position="285"/>
        <end position="307"/>
    </location>
</feature>
<dbReference type="InterPro" id="IPR002645">
    <property type="entry name" value="STAS_dom"/>
</dbReference>
<dbReference type="GO" id="GO:0055085">
    <property type="term" value="P:transmembrane transport"/>
    <property type="evidence" value="ECO:0007669"/>
    <property type="project" value="InterPro"/>
</dbReference>
<dbReference type="CDD" id="cd07042">
    <property type="entry name" value="STAS_SulP_like_sulfate_transporter"/>
    <property type="match status" value="1"/>
</dbReference>
<feature type="transmembrane region" description="Helical" evidence="5">
    <location>
        <begin position="123"/>
        <end position="142"/>
    </location>
</feature>